<accession>A0A2R7YA09</accession>
<dbReference type="Proteomes" id="UP000244093">
    <property type="component" value="Unassembled WGS sequence"/>
</dbReference>
<feature type="domain" description="Solute-binding protein family 5" evidence="2">
    <location>
        <begin position="98"/>
        <end position="463"/>
    </location>
</feature>
<dbReference type="Gene3D" id="3.10.105.10">
    <property type="entry name" value="Dipeptide-binding Protein, Domain 3"/>
    <property type="match status" value="1"/>
</dbReference>
<keyword evidence="1" id="KW-0472">Membrane</keyword>
<dbReference type="PANTHER" id="PTHR30290">
    <property type="entry name" value="PERIPLASMIC BINDING COMPONENT OF ABC TRANSPORTER"/>
    <property type="match status" value="1"/>
</dbReference>
<dbReference type="AlphaFoldDB" id="A0A2R7YA09"/>
<keyword evidence="1" id="KW-1133">Transmembrane helix</keyword>
<name>A0A2R7YA09_9CREN</name>
<dbReference type="InterPro" id="IPR039424">
    <property type="entry name" value="SBP_5"/>
</dbReference>
<organism evidence="3 4">
    <name type="scientific">Zestosphaera tikiterensis</name>
    <dbReference type="NCBI Taxonomy" id="1973259"/>
    <lineage>
        <taxon>Archaea</taxon>
        <taxon>Thermoproteota</taxon>
        <taxon>Thermoprotei</taxon>
        <taxon>Desulfurococcales</taxon>
        <taxon>Desulfurococcaceae</taxon>
        <taxon>Zestosphaera</taxon>
    </lineage>
</organism>
<evidence type="ECO:0000259" key="2">
    <source>
        <dbReference type="Pfam" id="PF00496"/>
    </source>
</evidence>
<feature type="transmembrane region" description="Helical" evidence="1">
    <location>
        <begin position="613"/>
        <end position="633"/>
    </location>
</feature>
<dbReference type="InterPro" id="IPR000914">
    <property type="entry name" value="SBP_5_dom"/>
</dbReference>
<sequence length="636" mass="71071">MNGKLKHLLIPALIVLAILTSLAPITTQQVNAQTTVNAVTYDKWLAPCKCYGGSLKVALSGEPNTLNWFVAGASVELTILEPIYDRLVRIINGTLTWELATSMQYSPDYKTLTIKIRQGVKWHDGLELTAEDVAFTINVLTNKTWTYSHGYYVNVDKAVAVDKYTVNVYFKAPDAGFIYTALASMNIMPKHIWEPLLKEKGDELAKYSPKATELIGSGPFKFVEYVPGQHVKYVVNKDYWLGRPCIDEITMVFISEASVQILALQRGDVDTLSVSFITPEVVPQLLATPNVGVHTYTSQYFYHWGLNNLMWPTNISDFRKALALAVNREAIVRDVLMGYGLVGSPGVVPPIGFGAEWYNPNVADKWKYDPNKAAEILDSLGFKDVNGDGWREGPNGQPVEIEVYAPSYDIVRVRIAQILAEQLSKIPGGGIKIIPRAADWTAVWPNIREGKVQSWLLGSSVDPDISWLHYRFHSRPDGAGNWARFSDPEVDKLTEELKVTFDPDKRKEIAWKIQEILADKVPVITLYYRQFPVPYRTDKFDNWFRPADDEVYNRVTYLRLSLKLEKCPTTPATSVVTTVVTQVTQTQLVTTVTQPPTTVVTTVVTTAGELPTLAIVAAVVIIVVIGSVAFIALRRR</sequence>
<comment type="caution">
    <text evidence="3">The sequence shown here is derived from an EMBL/GenBank/DDBJ whole genome shotgun (WGS) entry which is preliminary data.</text>
</comment>
<dbReference type="Gene3D" id="3.40.190.10">
    <property type="entry name" value="Periplasmic binding protein-like II"/>
    <property type="match status" value="1"/>
</dbReference>
<protein>
    <recommendedName>
        <fullName evidence="2">Solute-binding protein family 5 domain-containing protein</fullName>
    </recommendedName>
</protein>
<proteinExistence type="predicted"/>
<dbReference type="GO" id="GO:1904680">
    <property type="term" value="F:peptide transmembrane transporter activity"/>
    <property type="evidence" value="ECO:0007669"/>
    <property type="project" value="TreeGrafter"/>
</dbReference>
<dbReference type="EMBL" id="NBVN01000002">
    <property type="protein sequence ID" value="PUA33692.1"/>
    <property type="molecule type" value="Genomic_DNA"/>
</dbReference>
<keyword evidence="1" id="KW-0812">Transmembrane</keyword>
<reference evidence="3 4" key="1">
    <citation type="journal article" date="2018" name="Syst. Appl. Microbiol.">
        <title>A new symbiotic nanoarchaeote (Candidatus Nanoclepta minutus) and its host (Zestosphaera tikiterensis gen. nov., sp. nov.) from a New Zealand hot spring.</title>
        <authorList>
            <person name="St John E."/>
            <person name="Liu Y."/>
            <person name="Podar M."/>
            <person name="Stott M.B."/>
            <person name="Meneghin J."/>
            <person name="Chen Z."/>
            <person name="Lagutin K."/>
            <person name="Mitchell K."/>
            <person name="Reysenbach A.L."/>
        </authorList>
    </citation>
    <scope>NUCLEOTIDE SEQUENCE [LARGE SCALE GENOMIC DNA]</scope>
    <source>
        <strain evidence="3">NZ3</strain>
    </source>
</reference>
<gene>
    <name evidence="3" type="ORF">B7O98_04570</name>
</gene>
<dbReference type="SUPFAM" id="SSF53850">
    <property type="entry name" value="Periplasmic binding protein-like II"/>
    <property type="match status" value="1"/>
</dbReference>
<dbReference type="GO" id="GO:0015833">
    <property type="term" value="P:peptide transport"/>
    <property type="evidence" value="ECO:0007669"/>
    <property type="project" value="TreeGrafter"/>
</dbReference>
<evidence type="ECO:0000313" key="4">
    <source>
        <dbReference type="Proteomes" id="UP000244093"/>
    </source>
</evidence>
<dbReference type="CDD" id="cd00995">
    <property type="entry name" value="PBP2_NikA_DppA_OppA_like"/>
    <property type="match status" value="1"/>
</dbReference>
<dbReference type="Pfam" id="PF00496">
    <property type="entry name" value="SBP_bac_5"/>
    <property type="match status" value="1"/>
</dbReference>
<dbReference type="PANTHER" id="PTHR30290:SF16">
    <property type="entry name" value="OLIGOPEPTIDE ABC TRANSPORTER, PERIPLASMIC OLIGOPEPTIDE-BINDING PROTEIN"/>
    <property type="match status" value="1"/>
</dbReference>
<evidence type="ECO:0000313" key="3">
    <source>
        <dbReference type="EMBL" id="PUA33692.1"/>
    </source>
</evidence>
<evidence type="ECO:0000256" key="1">
    <source>
        <dbReference type="SAM" id="Phobius"/>
    </source>
</evidence>